<keyword evidence="3" id="KW-0238">DNA-binding</keyword>
<accession>A0AAW7YAC9</accession>
<dbReference type="InterPro" id="IPR050389">
    <property type="entry name" value="LysR-type_TF"/>
</dbReference>
<dbReference type="PANTHER" id="PTHR30118">
    <property type="entry name" value="HTH-TYPE TRANSCRIPTIONAL REGULATOR LEUO-RELATED"/>
    <property type="match status" value="1"/>
</dbReference>
<proteinExistence type="inferred from homology"/>
<dbReference type="Gene3D" id="3.40.190.10">
    <property type="entry name" value="Periplasmic binding protein-like II"/>
    <property type="match status" value="2"/>
</dbReference>
<evidence type="ECO:0000259" key="5">
    <source>
        <dbReference type="PROSITE" id="PS50931"/>
    </source>
</evidence>
<evidence type="ECO:0000313" key="7">
    <source>
        <dbReference type="Proteomes" id="UP001170624"/>
    </source>
</evidence>
<dbReference type="SUPFAM" id="SSF53850">
    <property type="entry name" value="Periplasmic binding protein-like II"/>
    <property type="match status" value="1"/>
</dbReference>
<dbReference type="InterPro" id="IPR036390">
    <property type="entry name" value="WH_DNA-bd_sf"/>
</dbReference>
<evidence type="ECO:0000256" key="4">
    <source>
        <dbReference type="ARBA" id="ARBA00023163"/>
    </source>
</evidence>
<dbReference type="Proteomes" id="UP001170624">
    <property type="component" value="Unassembled WGS sequence"/>
</dbReference>
<dbReference type="InterPro" id="IPR036388">
    <property type="entry name" value="WH-like_DNA-bd_sf"/>
</dbReference>
<dbReference type="Pfam" id="PF03466">
    <property type="entry name" value="LysR_substrate"/>
    <property type="match status" value="1"/>
</dbReference>
<evidence type="ECO:0000256" key="1">
    <source>
        <dbReference type="ARBA" id="ARBA00009437"/>
    </source>
</evidence>
<keyword evidence="2" id="KW-0805">Transcription regulation</keyword>
<dbReference type="InterPro" id="IPR000847">
    <property type="entry name" value="LysR_HTH_N"/>
</dbReference>
<evidence type="ECO:0000313" key="6">
    <source>
        <dbReference type="EMBL" id="MDO6543724.1"/>
    </source>
</evidence>
<dbReference type="PANTHER" id="PTHR30118:SF14">
    <property type="entry name" value="LYSR FAMILY TRANSCRIPTIONAL REGULATOR"/>
    <property type="match status" value="1"/>
</dbReference>
<reference evidence="6" key="1">
    <citation type="submission" date="2023-07" db="EMBL/GenBank/DDBJ databases">
        <title>Genome content predicts the carbon catabolic preferences of heterotrophic bacteria.</title>
        <authorList>
            <person name="Gralka M."/>
        </authorList>
    </citation>
    <scope>NUCLEOTIDE SEQUENCE</scope>
    <source>
        <strain evidence="6">G2M05</strain>
    </source>
</reference>
<dbReference type="AlphaFoldDB" id="A0AAW7YAC9"/>
<protein>
    <submittedName>
        <fullName evidence="6">LysR family transcriptional regulator</fullName>
    </submittedName>
</protein>
<comment type="similarity">
    <text evidence="1">Belongs to the LysR transcriptional regulatory family.</text>
</comment>
<dbReference type="EMBL" id="JAUOPU010000015">
    <property type="protein sequence ID" value="MDO6543724.1"/>
    <property type="molecule type" value="Genomic_DNA"/>
</dbReference>
<dbReference type="GO" id="GO:0003677">
    <property type="term" value="F:DNA binding"/>
    <property type="evidence" value="ECO:0007669"/>
    <property type="project" value="UniProtKB-KW"/>
</dbReference>
<dbReference type="PRINTS" id="PR00039">
    <property type="entry name" value="HTHLYSR"/>
</dbReference>
<dbReference type="Gene3D" id="1.10.10.10">
    <property type="entry name" value="Winged helix-like DNA-binding domain superfamily/Winged helix DNA-binding domain"/>
    <property type="match status" value="1"/>
</dbReference>
<feature type="domain" description="HTH lysR-type" evidence="5">
    <location>
        <begin position="9"/>
        <end position="66"/>
    </location>
</feature>
<dbReference type="RefSeq" id="WP_303500156.1">
    <property type="nucleotide sequence ID" value="NZ_JAUOPU010000015.1"/>
</dbReference>
<name>A0AAW7YAC9_9GAMM</name>
<gene>
    <name evidence="6" type="ORF">Q4568_14355</name>
</gene>
<dbReference type="SUPFAM" id="SSF46785">
    <property type="entry name" value="Winged helix' DNA-binding domain"/>
    <property type="match status" value="1"/>
</dbReference>
<evidence type="ECO:0000256" key="2">
    <source>
        <dbReference type="ARBA" id="ARBA00023015"/>
    </source>
</evidence>
<evidence type="ECO:0000256" key="3">
    <source>
        <dbReference type="ARBA" id="ARBA00023125"/>
    </source>
</evidence>
<dbReference type="GO" id="GO:0003700">
    <property type="term" value="F:DNA-binding transcription factor activity"/>
    <property type="evidence" value="ECO:0007669"/>
    <property type="project" value="InterPro"/>
</dbReference>
<dbReference type="PROSITE" id="PS50931">
    <property type="entry name" value="HTH_LYSR"/>
    <property type="match status" value="1"/>
</dbReference>
<sequence>MAKDLSANLDLNLLRTFIIIAQEQNLRRAAERLFVTQPAVSHALQRLRNHFDDQLFIKTKQGLTATPYADELYHHLTPAMDSLSKALNSTLEFTPAELDGKIRVALAPQFLASIGSELYLKIHKMSPNLNVEIVNWSATTLTDIQQGETLLGINYDIENTSKALMRKELMNGDSLVFVRQNHPFSGTHITMEEASQYEFACLIIPDRTEQISDVERILTQNNLPARICFRSTSAQTVLEVIKETDMLFPCIHDLFNYPHPDYRKITVQVDPTLSQYKLVSFCPYKNSKDPLTLWVMGLVSELLTQRNSAAAS</sequence>
<organism evidence="6 7">
    <name type="scientific">Photobacterium sanguinicancri</name>
    <dbReference type="NCBI Taxonomy" id="875932"/>
    <lineage>
        <taxon>Bacteria</taxon>
        <taxon>Pseudomonadati</taxon>
        <taxon>Pseudomonadota</taxon>
        <taxon>Gammaproteobacteria</taxon>
        <taxon>Vibrionales</taxon>
        <taxon>Vibrionaceae</taxon>
        <taxon>Photobacterium</taxon>
    </lineage>
</organism>
<comment type="caution">
    <text evidence="6">The sequence shown here is derived from an EMBL/GenBank/DDBJ whole genome shotgun (WGS) entry which is preliminary data.</text>
</comment>
<dbReference type="Pfam" id="PF00126">
    <property type="entry name" value="HTH_1"/>
    <property type="match status" value="1"/>
</dbReference>
<dbReference type="InterPro" id="IPR005119">
    <property type="entry name" value="LysR_subst-bd"/>
</dbReference>
<keyword evidence="4" id="KW-0804">Transcription</keyword>